<organism evidence="8 9">
    <name type="scientific">Fimbriimonas ginsengisoli Gsoil 348</name>
    <dbReference type="NCBI Taxonomy" id="661478"/>
    <lineage>
        <taxon>Bacteria</taxon>
        <taxon>Bacillati</taxon>
        <taxon>Armatimonadota</taxon>
        <taxon>Fimbriimonadia</taxon>
        <taxon>Fimbriimonadales</taxon>
        <taxon>Fimbriimonadaceae</taxon>
        <taxon>Fimbriimonas</taxon>
    </lineage>
</organism>
<sequence>MIRMLDEAVERQEVHGCCTAVKKTLEHIVNSGEDFIPAEYLQTAPDRYARRLLHLDPRQRYSVLVMVWDKDQGTSLHDHAGMWCVECVYRGRIKVTSYSCTGINEGLHQFTPELEVFASPGEAGALIPPFDHHTLANADATPAVTLHVYGGEMRWCDAFVPVEGGYQMVKRELAYTQ</sequence>
<keyword evidence="6" id="KW-0883">Thioether bond</keyword>
<keyword evidence="3 8" id="KW-0223">Dioxygenase</keyword>
<dbReference type="InterPro" id="IPR010300">
    <property type="entry name" value="CDO_1"/>
</dbReference>
<dbReference type="AlphaFoldDB" id="A0A068NWD9"/>
<dbReference type="EMBL" id="CP007139">
    <property type="protein sequence ID" value="AIE87050.1"/>
    <property type="molecule type" value="Genomic_DNA"/>
</dbReference>
<keyword evidence="4" id="KW-0560">Oxidoreductase</keyword>
<dbReference type="Pfam" id="PF05995">
    <property type="entry name" value="CDO_I"/>
    <property type="match status" value="1"/>
</dbReference>
<comment type="similarity">
    <text evidence="1">Belongs to the cysteine dioxygenase family.</text>
</comment>
<feature type="binding site" evidence="7">
    <location>
        <position position="133"/>
    </location>
    <ligand>
        <name>Fe cation</name>
        <dbReference type="ChEBI" id="CHEBI:24875"/>
        <note>catalytic</note>
    </ligand>
</feature>
<dbReference type="Proteomes" id="UP000027982">
    <property type="component" value="Chromosome"/>
</dbReference>
<name>A0A068NWD9_FIMGI</name>
<dbReference type="OrthoDB" id="7059163at2"/>
<dbReference type="InterPro" id="IPR014710">
    <property type="entry name" value="RmlC-like_jellyroll"/>
</dbReference>
<accession>A0A068NWD9</accession>
<dbReference type="eggNOG" id="COG5553">
    <property type="taxonomic scope" value="Bacteria"/>
</dbReference>
<dbReference type="KEGG" id="fgi:OP10G_3682"/>
<feature type="binding site" evidence="7">
    <location>
        <position position="77"/>
    </location>
    <ligand>
        <name>Fe cation</name>
        <dbReference type="ChEBI" id="CHEBI:24875"/>
        <note>catalytic</note>
    </ligand>
</feature>
<feature type="binding site" evidence="7">
    <location>
        <position position="79"/>
    </location>
    <ligand>
        <name>Fe cation</name>
        <dbReference type="ChEBI" id="CHEBI:24875"/>
        <note>catalytic</note>
    </ligand>
</feature>
<dbReference type="Gene3D" id="2.60.120.10">
    <property type="entry name" value="Jelly Rolls"/>
    <property type="match status" value="1"/>
</dbReference>
<evidence type="ECO:0000313" key="9">
    <source>
        <dbReference type="Proteomes" id="UP000027982"/>
    </source>
</evidence>
<evidence type="ECO:0000256" key="2">
    <source>
        <dbReference type="ARBA" id="ARBA00022723"/>
    </source>
</evidence>
<protein>
    <submittedName>
        <fullName evidence="8">Cysteine dioxygenase</fullName>
    </submittedName>
</protein>
<proteinExistence type="inferred from homology"/>
<keyword evidence="2 7" id="KW-0479">Metal-binding</keyword>
<keyword evidence="5 7" id="KW-0408">Iron</keyword>
<dbReference type="PANTHER" id="PTHR12918:SF1">
    <property type="entry name" value="CYSTEINE DIOXYGENASE TYPE 1"/>
    <property type="match status" value="1"/>
</dbReference>
<dbReference type="CDD" id="cd10548">
    <property type="entry name" value="cupin_CDO"/>
    <property type="match status" value="1"/>
</dbReference>
<evidence type="ECO:0000256" key="7">
    <source>
        <dbReference type="PIRSR" id="PIRSR610300-51"/>
    </source>
</evidence>
<evidence type="ECO:0000313" key="8">
    <source>
        <dbReference type="EMBL" id="AIE87050.1"/>
    </source>
</evidence>
<dbReference type="STRING" id="661478.OP10G_3682"/>
<dbReference type="HOGENOM" id="CLU_118472_1_0_0"/>
<dbReference type="GO" id="GO:0016702">
    <property type="term" value="F:oxidoreductase activity, acting on single donors with incorporation of molecular oxygen, incorporation of two atoms of oxygen"/>
    <property type="evidence" value="ECO:0007669"/>
    <property type="project" value="InterPro"/>
</dbReference>
<evidence type="ECO:0000256" key="4">
    <source>
        <dbReference type="ARBA" id="ARBA00023002"/>
    </source>
</evidence>
<reference evidence="8 9" key="1">
    <citation type="journal article" date="2014" name="PLoS ONE">
        <title>The first complete genome sequence of the class fimbriimonadia in the phylum armatimonadetes.</title>
        <authorList>
            <person name="Hu Z.Y."/>
            <person name="Wang Y.Z."/>
            <person name="Im W.T."/>
            <person name="Wang S.Y."/>
            <person name="Zhao G.P."/>
            <person name="Zheng H.J."/>
            <person name="Quan Z.X."/>
        </authorList>
    </citation>
    <scope>NUCLEOTIDE SEQUENCE [LARGE SCALE GENOMIC DNA]</scope>
    <source>
        <strain evidence="8">Gsoil 348</strain>
    </source>
</reference>
<evidence type="ECO:0000256" key="6">
    <source>
        <dbReference type="PIRSR" id="PIRSR610300-50"/>
    </source>
</evidence>
<evidence type="ECO:0000256" key="5">
    <source>
        <dbReference type="ARBA" id="ARBA00023004"/>
    </source>
</evidence>
<dbReference type="GO" id="GO:0008198">
    <property type="term" value="F:ferrous iron binding"/>
    <property type="evidence" value="ECO:0007669"/>
    <property type="project" value="TreeGrafter"/>
</dbReference>
<gene>
    <name evidence="8" type="ORF">OP10G_3682</name>
</gene>
<feature type="cross-link" description="3'-(S-cysteinyl)-tyrosine (Cys-Tyr)" evidence="6">
    <location>
        <begin position="84"/>
        <end position="149"/>
    </location>
</feature>
<evidence type="ECO:0000256" key="3">
    <source>
        <dbReference type="ARBA" id="ARBA00022964"/>
    </source>
</evidence>
<evidence type="ECO:0000256" key="1">
    <source>
        <dbReference type="ARBA" id="ARBA00006622"/>
    </source>
</evidence>
<dbReference type="PANTHER" id="PTHR12918">
    <property type="entry name" value="CYSTEINE DIOXYGENASE"/>
    <property type="match status" value="1"/>
</dbReference>
<dbReference type="InterPro" id="IPR011051">
    <property type="entry name" value="RmlC_Cupin_sf"/>
</dbReference>
<dbReference type="SUPFAM" id="SSF51182">
    <property type="entry name" value="RmlC-like cupins"/>
    <property type="match status" value="1"/>
</dbReference>
<keyword evidence="9" id="KW-1185">Reference proteome</keyword>